<accession>A0A0J6WZ55</accession>
<dbReference type="Gene3D" id="1.10.10.60">
    <property type="entry name" value="Homeodomain-like"/>
    <property type="match status" value="1"/>
</dbReference>
<evidence type="ECO:0000313" key="8">
    <source>
        <dbReference type="EMBL" id="KMO87508.1"/>
    </source>
</evidence>
<protein>
    <recommendedName>
        <fullName evidence="10">Fis family transcriptional regulator</fullName>
    </recommendedName>
</protein>
<dbReference type="SMART" id="SM00382">
    <property type="entry name" value="AAA"/>
    <property type="match status" value="1"/>
</dbReference>
<dbReference type="STRING" id="39029.BSR42_02970"/>
<dbReference type="Pfam" id="PF02954">
    <property type="entry name" value="HTH_8"/>
    <property type="match status" value="1"/>
</dbReference>
<dbReference type="Gene3D" id="3.30.450.20">
    <property type="entry name" value="PAS domain"/>
    <property type="match status" value="1"/>
</dbReference>
<dbReference type="Pfam" id="PF00158">
    <property type="entry name" value="Sigma54_activat"/>
    <property type="match status" value="1"/>
</dbReference>
<dbReference type="OrthoDB" id="9803970at2"/>
<dbReference type="PRINTS" id="PR01590">
    <property type="entry name" value="HTHFIS"/>
</dbReference>
<dbReference type="PROSITE" id="PS00676">
    <property type="entry name" value="SIGMA54_INTERACT_2"/>
    <property type="match status" value="1"/>
</dbReference>
<evidence type="ECO:0000259" key="7">
    <source>
        <dbReference type="PROSITE" id="PS50112"/>
    </source>
</evidence>
<sequence length="478" mass="53748">MAEDTVLNTVPAMMMLEAMDAVSNGIVIVDCDSRITYVNEAYLHILKVSREQVMHKQISVIEPGAMILDALRDRLPRLHRPVEVKTRGKKIMVNITPIIKHQKLIGAVSVFEDITELSRSHQEFERAQRLSHSIFKAAAYGNTGRPSKFSHIIGQDPKFIRCLRLAELVAPTDATVLIEGESGAGKEVLVEAILRISGKRCRPFVNINCSAIPETLMESELFGYTSGSFTGAAKKGRAGKFELADGGTVFLDEIGEMPLFMQAKLLRALQSGEIQKIGSDTIQKVDVRVVAATNRDLKQMVRAGTFREDLYFRLNTFTIVIPPLRDRGHDIILLARHFLKKFTDKYHKQLVFSQSVMDCFLSYPWKGNVRQLESCIEYAVIVCNAGTIYAEHLPEELQLTSPAPRTESLPAAAELPPPAERKHDLKTDIAEMEKNRIEAVLEETGGNKTKAMKLLGISRRTFYKKWKKYDLDKMMSKK</sequence>
<dbReference type="AlphaFoldDB" id="A0A0J6WZ55"/>
<keyword evidence="4" id="KW-0804">Transcription</keyword>
<dbReference type="Gene3D" id="3.40.50.300">
    <property type="entry name" value="P-loop containing nucleotide triphosphate hydrolases"/>
    <property type="match status" value="1"/>
</dbReference>
<dbReference type="Pfam" id="PF25601">
    <property type="entry name" value="AAA_lid_14"/>
    <property type="match status" value="1"/>
</dbReference>
<dbReference type="SMART" id="SM00091">
    <property type="entry name" value="PAS"/>
    <property type="match status" value="1"/>
</dbReference>
<dbReference type="InterPro" id="IPR002078">
    <property type="entry name" value="Sigma_54_int"/>
</dbReference>
<comment type="caution">
    <text evidence="8">The sequence shown here is derived from an EMBL/GenBank/DDBJ whole genome shotgun (WGS) entry which is preliminary data.</text>
</comment>
<dbReference type="Gene3D" id="1.10.8.60">
    <property type="match status" value="1"/>
</dbReference>
<dbReference type="GO" id="GO:0005524">
    <property type="term" value="F:ATP binding"/>
    <property type="evidence" value="ECO:0007669"/>
    <property type="project" value="UniProtKB-KW"/>
</dbReference>
<dbReference type="InterPro" id="IPR025662">
    <property type="entry name" value="Sigma_54_int_dom_ATP-bd_1"/>
</dbReference>
<evidence type="ECO:0000256" key="4">
    <source>
        <dbReference type="ARBA" id="ARBA00023163"/>
    </source>
</evidence>
<dbReference type="PROSITE" id="PS50045">
    <property type="entry name" value="SIGMA54_INTERACT_4"/>
    <property type="match status" value="1"/>
</dbReference>
<dbReference type="InterPro" id="IPR035965">
    <property type="entry name" value="PAS-like_dom_sf"/>
</dbReference>
<evidence type="ECO:0000256" key="1">
    <source>
        <dbReference type="ARBA" id="ARBA00022741"/>
    </source>
</evidence>
<dbReference type="InterPro" id="IPR000014">
    <property type="entry name" value="PAS"/>
</dbReference>
<dbReference type="NCBIfam" id="TIGR00229">
    <property type="entry name" value="sensory_box"/>
    <property type="match status" value="1"/>
</dbReference>
<evidence type="ECO:0000259" key="6">
    <source>
        <dbReference type="PROSITE" id="PS50045"/>
    </source>
</evidence>
<dbReference type="EMBL" id="LEKT01000004">
    <property type="protein sequence ID" value="KMO87508.1"/>
    <property type="molecule type" value="Genomic_DNA"/>
</dbReference>
<dbReference type="GO" id="GO:0006355">
    <property type="term" value="P:regulation of DNA-templated transcription"/>
    <property type="evidence" value="ECO:0007669"/>
    <property type="project" value="InterPro"/>
</dbReference>
<feature type="region of interest" description="Disordered" evidence="5">
    <location>
        <begin position="403"/>
        <end position="422"/>
    </location>
</feature>
<evidence type="ECO:0000313" key="9">
    <source>
        <dbReference type="Proteomes" id="UP000036503"/>
    </source>
</evidence>
<dbReference type="SUPFAM" id="SSF52540">
    <property type="entry name" value="P-loop containing nucleoside triphosphate hydrolases"/>
    <property type="match status" value="1"/>
</dbReference>
<evidence type="ECO:0000256" key="3">
    <source>
        <dbReference type="ARBA" id="ARBA00023015"/>
    </source>
</evidence>
<keyword evidence="2" id="KW-0067">ATP-binding</keyword>
<keyword evidence="9" id="KW-1185">Reference proteome</keyword>
<reference evidence="8 9" key="1">
    <citation type="submission" date="2015-06" db="EMBL/GenBank/DDBJ databases">
        <title>Draft genome sequence of beer spoilage bacterium Megasphaera cerevisiae type strain 20462.</title>
        <authorList>
            <person name="Kutumbaka K."/>
            <person name="Pasmowitz J."/>
            <person name="Mategko J."/>
            <person name="Reyes D."/>
            <person name="Friedrich A."/>
            <person name="Han S."/>
            <person name="Martens-Habbena W."/>
            <person name="Neal-McKinney J."/>
            <person name="Janagama H.K."/>
            <person name="Nadala C."/>
            <person name="Samadpour M."/>
        </authorList>
    </citation>
    <scope>NUCLEOTIDE SEQUENCE [LARGE SCALE GENOMIC DNA]</scope>
    <source>
        <strain evidence="8 9">DSM 20462</strain>
    </source>
</reference>
<keyword evidence="1" id="KW-0547">Nucleotide-binding</keyword>
<dbReference type="RefSeq" id="WP_048513158.1">
    <property type="nucleotide sequence ID" value="NZ_FUXD01000006.1"/>
</dbReference>
<dbReference type="SUPFAM" id="SSF55785">
    <property type="entry name" value="PYP-like sensor domain (PAS domain)"/>
    <property type="match status" value="1"/>
</dbReference>
<evidence type="ECO:0008006" key="10">
    <source>
        <dbReference type="Google" id="ProtNLM"/>
    </source>
</evidence>
<feature type="domain" description="PAS" evidence="7">
    <location>
        <begin position="11"/>
        <end position="63"/>
    </location>
</feature>
<dbReference type="InterPro" id="IPR009057">
    <property type="entry name" value="Homeodomain-like_sf"/>
</dbReference>
<dbReference type="CDD" id="cd00130">
    <property type="entry name" value="PAS"/>
    <property type="match status" value="1"/>
</dbReference>
<dbReference type="InterPro" id="IPR058031">
    <property type="entry name" value="AAA_lid_NorR"/>
</dbReference>
<dbReference type="CDD" id="cd00009">
    <property type="entry name" value="AAA"/>
    <property type="match status" value="1"/>
</dbReference>
<gene>
    <name evidence="8" type="ORF">AB840_01995</name>
</gene>
<dbReference type="InParanoid" id="A0A0J6WZ55"/>
<evidence type="ECO:0000256" key="5">
    <source>
        <dbReference type="SAM" id="MobiDB-lite"/>
    </source>
</evidence>
<dbReference type="InterPro" id="IPR002197">
    <property type="entry name" value="HTH_Fis"/>
</dbReference>
<dbReference type="InterPro" id="IPR025943">
    <property type="entry name" value="Sigma_54_int_dom_ATP-bd_2"/>
</dbReference>
<dbReference type="InterPro" id="IPR027417">
    <property type="entry name" value="P-loop_NTPase"/>
</dbReference>
<dbReference type="InterPro" id="IPR003593">
    <property type="entry name" value="AAA+_ATPase"/>
</dbReference>
<organism evidence="8 9">
    <name type="scientific">Megasphaera cerevisiae DSM 20462</name>
    <dbReference type="NCBI Taxonomy" id="1122219"/>
    <lineage>
        <taxon>Bacteria</taxon>
        <taxon>Bacillati</taxon>
        <taxon>Bacillota</taxon>
        <taxon>Negativicutes</taxon>
        <taxon>Veillonellales</taxon>
        <taxon>Veillonellaceae</taxon>
        <taxon>Megasphaera</taxon>
    </lineage>
</organism>
<dbReference type="SUPFAM" id="SSF46689">
    <property type="entry name" value="Homeodomain-like"/>
    <property type="match status" value="1"/>
</dbReference>
<dbReference type="Proteomes" id="UP000036503">
    <property type="component" value="Unassembled WGS sequence"/>
</dbReference>
<dbReference type="PANTHER" id="PTHR32071">
    <property type="entry name" value="TRANSCRIPTIONAL REGULATORY PROTEIN"/>
    <property type="match status" value="1"/>
</dbReference>
<keyword evidence="3" id="KW-0805">Transcription regulation</keyword>
<dbReference type="Pfam" id="PF13426">
    <property type="entry name" value="PAS_9"/>
    <property type="match status" value="1"/>
</dbReference>
<dbReference type="GO" id="GO:0043565">
    <property type="term" value="F:sequence-specific DNA binding"/>
    <property type="evidence" value="ECO:0007669"/>
    <property type="project" value="InterPro"/>
</dbReference>
<feature type="domain" description="Sigma-54 factor interaction" evidence="6">
    <location>
        <begin position="152"/>
        <end position="381"/>
    </location>
</feature>
<dbReference type="PROSITE" id="PS50112">
    <property type="entry name" value="PAS"/>
    <property type="match status" value="1"/>
</dbReference>
<dbReference type="FunFam" id="3.40.50.300:FF:000006">
    <property type="entry name" value="DNA-binding transcriptional regulator NtrC"/>
    <property type="match status" value="1"/>
</dbReference>
<dbReference type="PROSITE" id="PS00675">
    <property type="entry name" value="SIGMA54_INTERACT_1"/>
    <property type="match status" value="1"/>
</dbReference>
<dbReference type="PATRIC" id="fig|1122219.3.peg.1638"/>
<name>A0A0J6WZ55_9FIRM</name>
<evidence type="ECO:0000256" key="2">
    <source>
        <dbReference type="ARBA" id="ARBA00022840"/>
    </source>
</evidence>
<proteinExistence type="predicted"/>